<evidence type="ECO:0000313" key="2">
    <source>
        <dbReference type="EMBL" id="MBB4220419.1"/>
    </source>
</evidence>
<organism evidence="2 3">
    <name type="scientific">Variovorax guangxiensis</name>
    <dbReference type="NCBI Taxonomy" id="1775474"/>
    <lineage>
        <taxon>Bacteria</taxon>
        <taxon>Pseudomonadati</taxon>
        <taxon>Pseudomonadota</taxon>
        <taxon>Betaproteobacteria</taxon>
        <taxon>Burkholderiales</taxon>
        <taxon>Comamonadaceae</taxon>
        <taxon>Variovorax</taxon>
    </lineage>
</organism>
<comment type="caution">
    <text evidence="2">The sequence shown here is derived from an EMBL/GenBank/DDBJ whole genome shotgun (WGS) entry which is preliminary data.</text>
</comment>
<name>A0A840FLC1_9BURK</name>
<dbReference type="PANTHER" id="PTHR36505">
    <property type="entry name" value="BLR1072 PROTEIN"/>
    <property type="match status" value="1"/>
</dbReference>
<dbReference type="PANTHER" id="PTHR36505:SF1">
    <property type="entry name" value="BLR1072 PROTEIN"/>
    <property type="match status" value="1"/>
</dbReference>
<evidence type="ECO:0000259" key="1">
    <source>
        <dbReference type="Pfam" id="PF05239"/>
    </source>
</evidence>
<protein>
    <submittedName>
        <fullName evidence="2">Sporulation protein YlmC with PRC-barrel domain</fullName>
    </submittedName>
</protein>
<dbReference type="InterPro" id="IPR027275">
    <property type="entry name" value="PRC-brl_dom"/>
</dbReference>
<dbReference type="Proteomes" id="UP000524450">
    <property type="component" value="Unassembled WGS sequence"/>
</dbReference>
<dbReference type="AlphaFoldDB" id="A0A840FLC1"/>
<accession>A0A840FLC1</accession>
<proteinExistence type="predicted"/>
<feature type="domain" description="PRC-barrel" evidence="1">
    <location>
        <begin position="7"/>
        <end position="82"/>
    </location>
</feature>
<sequence length="112" mass="12422">MAMVTNVISSDRVEGTTVYNAGGEKLGSIDDLMIDKLSGQVRYAVLEFGGFLGMGKDRYPIPWSMLKYDTAQEGYVVPLQKETLEGAPRYADNSIPDYDESYTASINKYYGL</sequence>
<dbReference type="InterPro" id="IPR011033">
    <property type="entry name" value="PRC_barrel-like_sf"/>
</dbReference>
<dbReference type="Pfam" id="PF05239">
    <property type="entry name" value="PRC"/>
    <property type="match status" value="1"/>
</dbReference>
<dbReference type="SUPFAM" id="SSF50346">
    <property type="entry name" value="PRC-barrel domain"/>
    <property type="match status" value="1"/>
</dbReference>
<dbReference type="RefSeq" id="WP_184635918.1">
    <property type="nucleotide sequence ID" value="NZ_JACIFZ010000001.1"/>
</dbReference>
<reference evidence="2 3" key="1">
    <citation type="submission" date="2020-08" db="EMBL/GenBank/DDBJ databases">
        <title>Genomic Encyclopedia of Type Strains, Phase IV (KMG-V): Genome sequencing to study the core and pangenomes of soil and plant-associated prokaryotes.</title>
        <authorList>
            <person name="Whitman W."/>
        </authorList>
    </citation>
    <scope>NUCLEOTIDE SEQUENCE [LARGE SCALE GENOMIC DNA]</scope>
    <source>
        <strain evidence="2 3">34/80</strain>
    </source>
</reference>
<gene>
    <name evidence="2" type="ORF">GGD71_001166</name>
</gene>
<evidence type="ECO:0000313" key="3">
    <source>
        <dbReference type="Proteomes" id="UP000524450"/>
    </source>
</evidence>
<dbReference type="EMBL" id="JACIFZ010000001">
    <property type="protein sequence ID" value="MBB4220419.1"/>
    <property type="molecule type" value="Genomic_DNA"/>
</dbReference>
<dbReference type="Gene3D" id="2.30.30.240">
    <property type="entry name" value="PRC-barrel domain"/>
    <property type="match status" value="1"/>
</dbReference>